<evidence type="ECO:0000313" key="2">
    <source>
        <dbReference type="EMBL" id="KAB1262250.1"/>
    </source>
</evidence>
<feature type="region of interest" description="Disordered" evidence="1">
    <location>
        <begin position="41"/>
        <end position="110"/>
    </location>
</feature>
<dbReference type="InterPro" id="IPR028197">
    <property type="entry name" value="Syntaphilin/Syntabulin"/>
</dbReference>
<dbReference type="AlphaFoldDB" id="A0A5N4CTR6"/>
<organism evidence="2 3">
    <name type="scientific">Camelus dromedarius</name>
    <name type="common">Dromedary</name>
    <name type="synonym">Arabian camel</name>
    <dbReference type="NCBI Taxonomy" id="9838"/>
    <lineage>
        <taxon>Eukaryota</taxon>
        <taxon>Metazoa</taxon>
        <taxon>Chordata</taxon>
        <taxon>Craniata</taxon>
        <taxon>Vertebrata</taxon>
        <taxon>Euteleostomi</taxon>
        <taxon>Mammalia</taxon>
        <taxon>Eutheria</taxon>
        <taxon>Laurasiatheria</taxon>
        <taxon>Artiodactyla</taxon>
        <taxon>Tylopoda</taxon>
        <taxon>Camelidae</taxon>
        <taxon>Camelus</taxon>
    </lineage>
</organism>
<evidence type="ECO:0000313" key="3">
    <source>
        <dbReference type="Proteomes" id="UP000299084"/>
    </source>
</evidence>
<dbReference type="Proteomes" id="UP000299084">
    <property type="component" value="Unassembled WGS sequence"/>
</dbReference>
<evidence type="ECO:0000256" key="1">
    <source>
        <dbReference type="SAM" id="MobiDB-lite"/>
    </source>
</evidence>
<gene>
    <name evidence="2" type="ORF">Cadr_000021334</name>
</gene>
<feature type="compositionally biased region" description="Low complexity" evidence="1">
    <location>
        <begin position="64"/>
        <end position="110"/>
    </location>
</feature>
<protein>
    <submittedName>
        <fullName evidence="2">Syntaphilin</fullName>
    </submittedName>
</protein>
<reference evidence="2 3" key="1">
    <citation type="journal article" date="2019" name="Mol. Ecol. Resour.">
        <title>Improving Illumina assemblies with Hi-C and long reads: an example with the North African dromedary.</title>
        <authorList>
            <person name="Elbers J.P."/>
            <person name="Rogers M.F."/>
            <person name="Perelman P.L."/>
            <person name="Proskuryakova A.A."/>
            <person name="Serdyukova N.A."/>
            <person name="Johnson W.E."/>
            <person name="Horin P."/>
            <person name="Corander J."/>
            <person name="Murphy D."/>
            <person name="Burger P.A."/>
        </authorList>
    </citation>
    <scope>NUCLEOTIDE SEQUENCE [LARGE SCALE GENOMIC DNA]</scope>
    <source>
        <strain evidence="2">Drom800</strain>
        <tissue evidence="2">Blood</tissue>
    </source>
</reference>
<accession>A0A5N4CTR6</accession>
<proteinExistence type="predicted"/>
<dbReference type="EMBL" id="JWIN03000019">
    <property type="protein sequence ID" value="KAB1262250.1"/>
    <property type="molecule type" value="Genomic_DNA"/>
</dbReference>
<dbReference type="Pfam" id="PF15290">
    <property type="entry name" value="Syntaphilin"/>
    <property type="match status" value="1"/>
</dbReference>
<keyword evidence="3" id="KW-1185">Reference proteome</keyword>
<feature type="region of interest" description="Disordered" evidence="1">
    <location>
        <begin position="1"/>
        <end position="23"/>
    </location>
</feature>
<comment type="caution">
    <text evidence="2">The sequence shown here is derived from an EMBL/GenBank/DDBJ whole genome shotgun (WGS) entry which is preliminary data.</text>
</comment>
<name>A0A5N4CTR6_CAMDR</name>
<sequence length="110" mass="11362">MPVCGTWTGSPKPHASGHSGKVTSRLAQPNLGFLVLLQESFTPGTPPIPPLTRTHSLMAMSLPGSRRASAGSRRRTSPPVSVRDAYGTSSLSSSSNSGSCKGSDSSPTPR</sequence>